<dbReference type="EMBL" id="CP039690">
    <property type="protein sequence ID" value="QCI65910.1"/>
    <property type="molecule type" value="Genomic_DNA"/>
</dbReference>
<sequence>MRRTKADAGETRQSIMDAAERLFFANGVADTSLEQIAAEAGVTRGAIYWYFANKTELFLAMHDSVPLLWEEVIARAVVEGHPDPLTLLENIALDSLQLLASDERRQRIYRIMTRCEYQGDMARVLDRQQEAMTRQRSLFIAAFKLASQKGQLSASWHPETAARTFDWLFCGMVMEWLHFDQHFDLVACGATSIRRLFAEFRTTVAREVATA</sequence>
<dbReference type="SUPFAM" id="SSF48498">
    <property type="entry name" value="Tetracyclin repressor-like, C-terminal domain"/>
    <property type="match status" value="1"/>
</dbReference>
<keyword evidence="2" id="KW-0805">Transcription regulation</keyword>
<dbReference type="Pfam" id="PF00440">
    <property type="entry name" value="TetR_N"/>
    <property type="match status" value="1"/>
</dbReference>
<dbReference type="PROSITE" id="PS01081">
    <property type="entry name" value="HTH_TETR_1"/>
    <property type="match status" value="1"/>
</dbReference>
<dbReference type="InterPro" id="IPR013572">
    <property type="entry name" value="Tscrpt_reg_MAATS_C"/>
</dbReference>
<dbReference type="InterPro" id="IPR001647">
    <property type="entry name" value="HTH_TetR"/>
</dbReference>
<gene>
    <name evidence="7" type="ORF">E8M01_17845</name>
</gene>
<dbReference type="Proteomes" id="UP000298781">
    <property type="component" value="Chromosome"/>
</dbReference>
<dbReference type="PANTHER" id="PTHR30055">
    <property type="entry name" value="HTH-TYPE TRANSCRIPTIONAL REGULATOR RUTR"/>
    <property type="match status" value="1"/>
</dbReference>
<accession>A0A4D7B6P2</accession>
<proteinExistence type="predicted"/>
<feature type="domain" description="HTH tetR-type" evidence="6">
    <location>
        <begin position="9"/>
        <end position="69"/>
    </location>
</feature>
<dbReference type="InterPro" id="IPR009057">
    <property type="entry name" value="Homeodomain-like_sf"/>
</dbReference>
<name>A0A4D7B6P2_9HYPH</name>
<dbReference type="GO" id="GO:0003700">
    <property type="term" value="F:DNA-binding transcription factor activity"/>
    <property type="evidence" value="ECO:0007669"/>
    <property type="project" value="TreeGrafter"/>
</dbReference>
<dbReference type="OrthoDB" id="9798857at2"/>
<organism evidence="7 8">
    <name type="scientific">Phreatobacter stygius</name>
    <dbReference type="NCBI Taxonomy" id="1940610"/>
    <lineage>
        <taxon>Bacteria</taxon>
        <taxon>Pseudomonadati</taxon>
        <taxon>Pseudomonadota</taxon>
        <taxon>Alphaproteobacteria</taxon>
        <taxon>Hyphomicrobiales</taxon>
        <taxon>Phreatobacteraceae</taxon>
        <taxon>Phreatobacter</taxon>
    </lineage>
</organism>
<dbReference type="InterPro" id="IPR050109">
    <property type="entry name" value="HTH-type_TetR-like_transc_reg"/>
</dbReference>
<protein>
    <submittedName>
        <fullName evidence="7">TetR family transcriptional regulator</fullName>
    </submittedName>
</protein>
<feature type="DNA-binding region" description="H-T-H motif" evidence="5">
    <location>
        <begin position="32"/>
        <end position="51"/>
    </location>
</feature>
<reference evidence="7 8" key="1">
    <citation type="submission" date="2019-04" db="EMBL/GenBank/DDBJ databases">
        <title>Phreatobacter aquaticus sp. nov.</title>
        <authorList>
            <person name="Choi A."/>
        </authorList>
    </citation>
    <scope>NUCLEOTIDE SEQUENCE [LARGE SCALE GENOMIC DNA]</scope>
    <source>
        <strain evidence="7 8">KCTC 52518</strain>
    </source>
</reference>
<dbReference type="PROSITE" id="PS50977">
    <property type="entry name" value="HTH_TETR_2"/>
    <property type="match status" value="1"/>
</dbReference>
<evidence type="ECO:0000256" key="4">
    <source>
        <dbReference type="ARBA" id="ARBA00023163"/>
    </source>
</evidence>
<dbReference type="KEGG" id="pstg:E8M01_17845"/>
<dbReference type="AlphaFoldDB" id="A0A4D7B6P2"/>
<evidence type="ECO:0000256" key="5">
    <source>
        <dbReference type="PROSITE-ProRule" id="PRU00335"/>
    </source>
</evidence>
<dbReference type="SUPFAM" id="SSF46689">
    <property type="entry name" value="Homeodomain-like"/>
    <property type="match status" value="1"/>
</dbReference>
<evidence type="ECO:0000256" key="3">
    <source>
        <dbReference type="ARBA" id="ARBA00023125"/>
    </source>
</evidence>
<evidence type="ECO:0000313" key="7">
    <source>
        <dbReference type="EMBL" id="QCI65910.1"/>
    </source>
</evidence>
<dbReference type="RefSeq" id="WP_136961356.1">
    <property type="nucleotide sequence ID" value="NZ_CP039690.1"/>
</dbReference>
<keyword evidence="1" id="KW-0678">Repressor</keyword>
<dbReference type="Pfam" id="PF08361">
    <property type="entry name" value="TetR_C_2"/>
    <property type="match status" value="1"/>
</dbReference>
<keyword evidence="4" id="KW-0804">Transcription</keyword>
<dbReference type="InterPro" id="IPR023772">
    <property type="entry name" value="DNA-bd_HTH_TetR-type_CS"/>
</dbReference>
<dbReference type="PANTHER" id="PTHR30055:SF240">
    <property type="entry name" value="HTH-TYPE TRANSCRIPTIONAL REGULATOR ACRR"/>
    <property type="match status" value="1"/>
</dbReference>
<dbReference type="InterPro" id="IPR036271">
    <property type="entry name" value="Tet_transcr_reg_TetR-rel_C_sf"/>
</dbReference>
<keyword evidence="3 5" id="KW-0238">DNA-binding</keyword>
<evidence type="ECO:0000256" key="2">
    <source>
        <dbReference type="ARBA" id="ARBA00023015"/>
    </source>
</evidence>
<evidence type="ECO:0000256" key="1">
    <source>
        <dbReference type="ARBA" id="ARBA00022491"/>
    </source>
</evidence>
<dbReference type="PRINTS" id="PR00455">
    <property type="entry name" value="HTHTETR"/>
</dbReference>
<evidence type="ECO:0000259" key="6">
    <source>
        <dbReference type="PROSITE" id="PS50977"/>
    </source>
</evidence>
<keyword evidence="8" id="KW-1185">Reference proteome</keyword>
<dbReference type="Gene3D" id="1.10.357.10">
    <property type="entry name" value="Tetracycline Repressor, domain 2"/>
    <property type="match status" value="1"/>
</dbReference>
<evidence type="ECO:0000313" key="8">
    <source>
        <dbReference type="Proteomes" id="UP000298781"/>
    </source>
</evidence>
<dbReference type="GO" id="GO:0000976">
    <property type="term" value="F:transcription cis-regulatory region binding"/>
    <property type="evidence" value="ECO:0007669"/>
    <property type="project" value="TreeGrafter"/>
</dbReference>